<evidence type="ECO:0000313" key="2">
    <source>
        <dbReference type="EMBL" id="KAF1833162.1"/>
    </source>
</evidence>
<gene>
    <name evidence="2" type="ORF">BDW02DRAFT_501328</name>
</gene>
<reference evidence="2" key="1">
    <citation type="submission" date="2020-01" db="EMBL/GenBank/DDBJ databases">
        <authorList>
            <consortium name="DOE Joint Genome Institute"/>
            <person name="Haridas S."/>
            <person name="Albert R."/>
            <person name="Binder M."/>
            <person name="Bloem J."/>
            <person name="Labutti K."/>
            <person name="Salamov A."/>
            <person name="Andreopoulos B."/>
            <person name="Baker S.E."/>
            <person name="Barry K."/>
            <person name="Bills G."/>
            <person name="Bluhm B.H."/>
            <person name="Cannon C."/>
            <person name="Castanera R."/>
            <person name="Culley D.E."/>
            <person name="Daum C."/>
            <person name="Ezra D."/>
            <person name="Gonzalez J.B."/>
            <person name="Henrissat B."/>
            <person name="Kuo A."/>
            <person name="Liang C."/>
            <person name="Lipzen A."/>
            <person name="Lutzoni F."/>
            <person name="Magnuson J."/>
            <person name="Mondo S."/>
            <person name="Nolan M."/>
            <person name="Ohm R."/>
            <person name="Pangilinan J."/>
            <person name="Park H.-J."/>
            <person name="Ramirez L."/>
            <person name="Alfaro M."/>
            <person name="Sun H."/>
            <person name="Tritt A."/>
            <person name="Yoshinaga Y."/>
            <person name="Zwiers L.-H."/>
            <person name="Turgeon B.G."/>
            <person name="Goodwin S.B."/>
            <person name="Spatafora J.W."/>
            <person name="Crous P.W."/>
            <person name="Grigoriev I.V."/>
        </authorList>
    </citation>
    <scope>NUCLEOTIDE SEQUENCE</scope>
    <source>
        <strain evidence="2">P77</strain>
    </source>
</reference>
<name>A0A6A5KDP7_9PLEO</name>
<accession>A0A6A5KDP7</accession>
<dbReference type="AlphaFoldDB" id="A0A6A5KDP7"/>
<organism evidence="2 3">
    <name type="scientific">Decorospora gaudefroyi</name>
    <dbReference type="NCBI Taxonomy" id="184978"/>
    <lineage>
        <taxon>Eukaryota</taxon>
        <taxon>Fungi</taxon>
        <taxon>Dikarya</taxon>
        <taxon>Ascomycota</taxon>
        <taxon>Pezizomycotina</taxon>
        <taxon>Dothideomycetes</taxon>
        <taxon>Pleosporomycetidae</taxon>
        <taxon>Pleosporales</taxon>
        <taxon>Pleosporineae</taxon>
        <taxon>Pleosporaceae</taxon>
        <taxon>Decorospora</taxon>
    </lineage>
</organism>
<feature type="region of interest" description="Disordered" evidence="1">
    <location>
        <begin position="106"/>
        <end position="131"/>
    </location>
</feature>
<sequence>MTNDTTGPEPNEWRNLIDFEIPGPTQNRISDVFQIQALYTAYVKTFEDVHELNATRMHYAKALAFAILTHYYPKSQGFTVAPTSPGPIAKHGMNFILAADDGSDIWTDMPTKKPNTKNKSKKRRRAPTQKELEQANKVAKAAEWNHGVLGYAVKLRWDQVQPEDIAAFAVVRRSEMVDQYTGEVTYKWRPHTYLAIMIDNFDSLPRFSAANVTHRSDILSEALCRQGSIQEGYGMLLYGPRLEFYGFEAGERWVYPEGEVGDVEEEETRDIEPRIQVLKMGAQEMEMDLRARGLQAVDGAFRYVASRKVVYRAEEKGEEKEGEEASDIDAEGEDDDML</sequence>
<keyword evidence="3" id="KW-1185">Reference proteome</keyword>
<feature type="region of interest" description="Disordered" evidence="1">
    <location>
        <begin position="313"/>
        <end position="338"/>
    </location>
</feature>
<evidence type="ECO:0000313" key="3">
    <source>
        <dbReference type="Proteomes" id="UP000800040"/>
    </source>
</evidence>
<feature type="compositionally biased region" description="Acidic residues" evidence="1">
    <location>
        <begin position="320"/>
        <end position="338"/>
    </location>
</feature>
<evidence type="ECO:0000256" key="1">
    <source>
        <dbReference type="SAM" id="MobiDB-lite"/>
    </source>
</evidence>
<feature type="compositionally biased region" description="Basic residues" evidence="1">
    <location>
        <begin position="114"/>
        <end position="127"/>
    </location>
</feature>
<protein>
    <submittedName>
        <fullName evidence="2">Uncharacterized protein</fullName>
    </submittedName>
</protein>
<dbReference type="EMBL" id="ML975324">
    <property type="protein sequence ID" value="KAF1833162.1"/>
    <property type="molecule type" value="Genomic_DNA"/>
</dbReference>
<dbReference type="Proteomes" id="UP000800040">
    <property type="component" value="Unassembled WGS sequence"/>
</dbReference>
<dbReference type="OrthoDB" id="3797007at2759"/>
<proteinExistence type="predicted"/>